<dbReference type="GO" id="GO:0005576">
    <property type="term" value="C:extracellular region"/>
    <property type="evidence" value="ECO:0007669"/>
    <property type="project" value="TreeGrafter"/>
</dbReference>
<keyword evidence="5" id="KW-0732">Signal</keyword>
<reference evidence="8 9" key="1">
    <citation type="submission" date="2020-08" db="EMBL/GenBank/DDBJ databases">
        <title>Sequencing the genomes of 1000 actinobacteria strains.</title>
        <authorList>
            <person name="Klenk H.-P."/>
        </authorList>
    </citation>
    <scope>NUCLEOTIDE SEQUENCE [LARGE SCALE GENOMIC DNA]</scope>
    <source>
        <strain evidence="8 9">DSM 23040</strain>
    </source>
</reference>
<name>A0A839QUR8_9MICO</name>
<dbReference type="GO" id="GO:0046872">
    <property type="term" value="F:metal ion binding"/>
    <property type="evidence" value="ECO:0007669"/>
    <property type="project" value="UniProtKB-KW"/>
</dbReference>
<dbReference type="Gene3D" id="2.60.40.2300">
    <property type="entry name" value="Neutral/alkaline non-lysosomal ceramidase, C-terminal domain"/>
    <property type="match status" value="1"/>
</dbReference>
<dbReference type="EMBL" id="JACHWP010000023">
    <property type="protein sequence ID" value="MBB3024034.1"/>
    <property type="molecule type" value="Genomic_DNA"/>
</dbReference>
<keyword evidence="9" id="KW-1185">Reference proteome</keyword>
<sequence length="701" mass="74149">MSPSLSSPRRSVALLSSLASVGLGLSLIAAPASAAPVDPLERDTTLADTATLKTPAAPVPATDTSAMQILTGSGTADITGEPGENGMMGYGDGSQKSSGIHMRQYARAFAFQDPATGERTLIITADVLSGTNLVRQQVLAQLKKELGDKYTDANVMIVGTHTHATPGGDTDYSLYNVTTMGVHQKTLDARVNGMVDAAKQADASLAPSTLSLGTAELTDAGMNRSMAAWERNPSELKAKTPGARDPKSVTLGIDRQGDEPDIINFFGTHPTSLTSKNTLISGDNKGYAQSLYEAETGGTGAFLMSGGADQTPNLNLKPGSGPTDDEFENMRIMGSRQHDAAVKARQAAEPMGSTTVKSQILWLDMQNQTVSAEYSTTGKTERTCRAILGAPFGAGSQEDGGGGATFLHEGDGNNPFFEAITKGTQSGDAALRHCQAPKATLFESGLINGVQTVLPLQLIQVGDLWIVGAPGEVTAASSVMLREAVAQKAGIDPDQVVVAQAANAYGHYFATPWEFEQQDYEGGATLFGRFTVPALQQGYAKLADHLANGAEIDPGEAPKIRPYVKSAVGVVLYDLPGTRRYGDVLTQPAGEVKRGQRASAVFQGAHPNNDLRHNDTYLAVERKVVKADGSASWERIADDNDFTTRFEWKRHLAAQSHVTVSWDVPEDAAAGEYRLRYFGTAKNGAGQLKEISGISHSFRVG</sequence>
<feature type="binding site" evidence="3">
    <location>
        <position position="508"/>
    </location>
    <ligand>
        <name>Zn(2+)</name>
        <dbReference type="ChEBI" id="CHEBI:29105"/>
    </ligand>
</feature>
<dbReference type="RefSeq" id="WP_183377317.1">
    <property type="nucleotide sequence ID" value="NZ_CBCSFZ010000044.1"/>
</dbReference>
<keyword evidence="4" id="KW-0443">Lipid metabolism</keyword>
<organism evidence="8 9">
    <name type="scientific">Helcobacillus massiliensis</name>
    <dbReference type="NCBI Taxonomy" id="521392"/>
    <lineage>
        <taxon>Bacteria</taxon>
        <taxon>Bacillati</taxon>
        <taxon>Actinomycetota</taxon>
        <taxon>Actinomycetes</taxon>
        <taxon>Micrococcales</taxon>
        <taxon>Dermabacteraceae</taxon>
        <taxon>Helcobacillus</taxon>
    </lineage>
</organism>
<evidence type="ECO:0000256" key="5">
    <source>
        <dbReference type="SAM" id="SignalP"/>
    </source>
</evidence>
<dbReference type="InterPro" id="IPR038445">
    <property type="entry name" value="NCDase_C_sf"/>
</dbReference>
<evidence type="ECO:0000256" key="1">
    <source>
        <dbReference type="ARBA" id="ARBA00009835"/>
    </source>
</evidence>
<feature type="binding site" evidence="3">
    <location>
        <position position="269"/>
    </location>
    <ligand>
        <name>Zn(2+)</name>
        <dbReference type="ChEBI" id="CHEBI:29105"/>
    </ligand>
</feature>
<feature type="binding site" evidence="3">
    <location>
        <position position="472"/>
    </location>
    <ligand>
        <name>Zn(2+)</name>
        <dbReference type="ChEBI" id="CHEBI:29105"/>
    </ligand>
</feature>
<dbReference type="GO" id="GO:0016020">
    <property type="term" value="C:membrane"/>
    <property type="evidence" value="ECO:0007669"/>
    <property type="project" value="GOC"/>
</dbReference>
<feature type="chain" id="PRO_5032490749" description="Neutral ceramidase" evidence="5">
    <location>
        <begin position="35"/>
        <end position="701"/>
    </location>
</feature>
<evidence type="ECO:0000256" key="4">
    <source>
        <dbReference type="RuleBase" id="RU366019"/>
    </source>
</evidence>
<dbReference type="Pfam" id="PF17048">
    <property type="entry name" value="Ceramidse_alk_C"/>
    <property type="match status" value="1"/>
</dbReference>
<feature type="signal peptide" evidence="5">
    <location>
        <begin position="1"/>
        <end position="34"/>
    </location>
</feature>
<keyword evidence="3" id="KW-0862">Zinc</keyword>
<dbReference type="PANTHER" id="PTHR12670">
    <property type="entry name" value="CERAMIDASE"/>
    <property type="match status" value="1"/>
</dbReference>
<feature type="domain" description="Neutral/alkaline non-lysosomal ceramidase N-terminal" evidence="6">
    <location>
        <begin position="71"/>
        <end position="537"/>
    </location>
</feature>
<dbReference type="Proteomes" id="UP000568050">
    <property type="component" value="Unassembled WGS sequence"/>
</dbReference>
<dbReference type="Pfam" id="PF04734">
    <property type="entry name" value="Ceramidase_alk"/>
    <property type="match status" value="1"/>
</dbReference>
<comment type="caution">
    <text evidence="8">The sequence shown here is derived from an EMBL/GenBank/DDBJ whole genome shotgun (WGS) entry which is preliminary data.</text>
</comment>
<feature type="binding site" evidence="3">
    <location>
        <position position="161"/>
    </location>
    <ligand>
        <name>Zn(2+)</name>
        <dbReference type="ChEBI" id="CHEBI:29105"/>
    </ligand>
</feature>
<dbReference type="InterPro" id="IPR031331">
    <property type="entry name" value="NEUT/ALK_ceramidase_C"/>
</dbReference>
<evidence type="ECO:0000256" key="2">
    <source>
        <dbReference type="ARBA" id="ARBA00022801"/>
    </source>
</evidence>
<dbReference type="GO" id="GO:0046512">
    <property type="term" value="P:sphingosine biosynthetic process"/>
    <property type="evidence" value="ECO:0007669"/>
    <property type="project" value="TreeGrafter"/>
</dbReference>
<comment type="catalytic activity">
    <reaction evidence="4">
        <text>an N-acylsphing-4-enine + H2O = sphing-4-enine + a fatty acid</text>
        <dbReference type="Rhea" id="RHEA:20856"/>
        <dbReference type="ChEBI" id="CHEBI:15377"/>
        <dbReference type="ChEBI" id="CHEBI:28868"/>
        <dbReference type="ChEBI" id="CHEBI:52639"/>
        <dbReference type="ChEBI" id="CHEBI:57756"/>
        <dbReference type="EC" id="3.5.1.23"/>
    </reaction>
</comment>
<dbReference type="InterPro" id="IPR006823">
    <property type="entry name" value="Ceramidase_alk"/>
</dbReference>
<dbReference type="PANTHER" id="PTHR12670:SF1">
    <property type="entry name" value="NEUTRAL CERAMIDASE"/>
    <property type="match status" value="1"/>
</dbReference>
<evidence type="ECO:0000259" key="7">
    <source>
        <dbReference type="Pfam" id="PF17048"/>
    </source>
</evidence>
<keyword evidence="3" id="KW-0479">Metal-binding</keyword>
<dbReference type="EC" id="3.5.1.23" evidence="4"/>
<keyword evidence="4" id="KW-0746">Sphingolipid metabolism</keyword>
<dbReference type="GO" id="GO:0017040">
    <property type="term" value="F:N-acylsphingosine amidohydrolase activity"/>
    <property type="evidence" value="ECO:0007669"/>
    <property type="project" value="UniProtKB-UniRule"/>
</dbReference>
<evidence type="ECO:0000256" key="3">
    <source>
        <dbReference type="PIRSR" id="PIRSR606823-2"/>
    </source>
</evidence>
<evidence type="ECO:0000313" key="9">
    <source>
        <dbReference type="Proteomes" id="UP000568050"/>
    </source>
</evidence>
<accession>A0A839QUR8</accession>
<gene>
    <name evidence="8" type="ORF">FHX50_002341</name>
</gene>
<proteinExistence type="inferred from homology"/>
<comment type="cofactor">
    <cofactor evidence="3">
        <name>Zn(2+)</name>
        <dbReference type="ChEBI" id="CHEBI:29105"/>
    </cofactor>
    <text evidence="3">Binds 1 zinc ion per subunit.</text>
</comment>
<evidence type="ECO:0000313" key="8">
    <source>
        <dbReference type="EMBL" id="MBB3024034.1"/>
    </source>
</evidence>
<dbReference type="GO" id="GO:0046514">
    <property type="term" value="P:ceramide catabolic process"/>
    <property type="evidence" value="ECO:0007669"/>
    <property type="project" value="InterPro"/>
</dbReference>
<evidence type="ECO:0000259" key="6">
    <source>
        <dbReference type="Pfam" id="PF04734"/>
    </source>
</evidence>
<comment type="similarity">
    <text evidence="1 4">Belongs to the neutral ceramidase family.</text>
</comment>
<dbReference type="AlphaFoldDB" id="A0A839QUR8"/>
<keyword evidence="2 4" id="KW-0378">Hydrolase</keyword>
<protein>
    <recommendedName>
        <fullName evidence="4">Neutral ceramidase</fullName>
        <ecNumber evidence="4">3.5.1.23</ecNumber>
    </recommendedName>
</protein>
<feature type="domain" description="Neutral/alkaline non-lysosomal ceramidase C-terminal" evidence="7">
    <location>
        <begin position="539"/>
        <end position="700"/>
    </location>
</feature>
<dbReference type="GO" id="GO:0042759">
    <property type="term" value="P:long-chain fatty acid biosynthetic process"/>
    <property type="evidence" value="ECO:0007669"/>
    <property type="project" value="TreeGrafter"/>
</dbReference>
<dbReference type="InterPro" id="IPR031329">
    <property type="entry name" value="NEUT/ALK_ceramidase_N"/>
</dbReference>